<dbReference type="AlphaFoldDB" id="X0T329"/>
<proteinExistence type="predicted"/>
<evidence type="ECO:0000313" key="1">
    <source>
        <dbReference type="EMBL" id="GAF81761.1"/>
    </source>
</evidence>
<feature type="non-terminal residue" evidence="1">
    <location>
        <position position="31"/>
    </location>
</feature>
<reference evidence="1" key="1">
    <citation type="journal article" date="2014" name="Front. Microbiol.">
        <title>High frequency of phylogenetically diverse reductive dehalogenase-homologous genes in deep subseafloor sedimentary metagenomes.</title>
        <authorList>
            <person name="Kawai M."/>
            <person name="Futagami T."/>
            <person name="Toyoda A."/>
            <person name="Takaki Y."/>
            <person name="Nishi S."/>
            <person name="Hori S."/>
            <person name="Arai W."/>
            <person name="Tsubouchi T."/>
            <person name="Morono Y."/>
            <person name="Uchiyama I."/>
            <person name="Ito T."/>
            <person name="Fujiyama A."/>
            <person name="Inagaki F."/>
            <person name="Takami H."/>
        </authorList>
    </citation>
    <scope>NUCLEOTIDE SEQUENCE</scope>
    <source>
        <strain evidence="1">Expedition CK06-06</strain>
    </source>
</reference>
<organism evidence="1">
    <name type="scientific">marine sediment metagenome</name>
    <dbReference type="NCBI Taxonomy" id="412755"/>
    <lineage>
        <taxon>unclassified sequences</taxon>
        <taxon>metagenomes</taxon>
        <taxon>ecological metagenomes</taxon>
    </lineage>
</organism>
<dbReference type="EMBL" id="BARS01000730">
    <property type="protein sequence ID" value="GAF81761.1"/>
    <property type="molecule type" value="Genomic_DNA"/>
</dbReference>
<gene>
    <name evidence="1" type="ORF">S01H1_01641</name>
</gene>
<accession>X0T329</accession>
<comment type="caution">
    <text evidence="1">The sequence shown here is derived from an EMBL/GenBank/DDBJ whole genome shotgun (WGS) entry which is preliminary data.</text>
</comment>
<name>X0T329_9ZZZZ</name>
<protein>
    <submittedName>
        <fullName evidence="1">Uncharacterized protein</fullName>
    </submittedName>
</protein>
<sequence>MARQPVELALKLTRYLVENKIRGRRRFPLTM</sequence>